<feature type="compositionally biased region" description="Basic and acidic residues" evidence="1">
    <location>
        <begin position="978"/>
        <end position="997"/>
    </location>
</feature>
<feature type="compositionally biased region" description="Polar residues" evidence="1">
    <location>
        <begin position="637"/>
        <end position="647"/>
    </location>
</feature>
<feature type="compositionally biased region" description="Polar residues" evidence="1">
    <location>
        <begin position="74"/>
        <end position="101"/>
    </location>
</feature>
<organism evidence="2 3">
    <name type="scientific">Dicentrarchus labrax</name>
    <name type="common">European seabass</name>
    <name type="synonym">Morone labrax</name>
    <dbReference type="NCBI Taxonomy" id="13489"/>
    <lineage>
        <taxon>Eukaryota</taxon>
        <taxon>Metazoa</taxon>
        <taxon>Chordata</taxon>
        <taxon>Craniata</taxon>
        <taxon>Vertebrata</taxon>
        <taxon>Euteleostomi</taxon>
        <taxon>Actinopterygii</taxon>
        <taxon>Neopterygii</taxon>
        <taxon>Teleostei</taxon>
        <taxon>Neoteleostei</taxon>
        <taxon>Acanthomorphata</taxon>
        <taxon>Eupercaria</taxon>
        <taxon>Moronidae</taxon>
        <taxon>Dicentrarchus</taxon>
    </lineage>
</organism>
<dbReference type="GO" id="GO:0060041">
    <property type="term" value="P:retina development in camera-type eye"/>
    <property type="evidence" value="ECO:0007669"/>
    <property type="project" value="TreeGrafter"/>
</dbReference>
<proteinExistence type="predicted"/>
<feature type="compositionally biased region" description="Basic and acidic residues" evidence="1">
    <location>
        <begin position="720"/>
        <end position="731"/>
    </location>
</feature>
<feature type="compositionally biased region" description="Basic and acidic residues" evidence="1">
    <location>
        <begin position="901"/>
        <end position="913"/>
    </location>
</feature>
<dbReference type="Proteomes" id="UP000694389">
    <property type="component" value="Unassembled WGS sequence"/>
</dbReference>
<feature type="compositionally biased region" description="Basic and acidic residues" evidence="1">
    <location>
        <begin position="1010"/>
        <end position="1035"/>
    </location>
</feature>
<reference evidence="2" key="1">
    <citation type="submission" date="2025-08" db="UniProtKB">
        <authorList>
            <consortium name="Ensembl"/>
        </authorList>
    </citation>
    <scope>IDENTIFICATION</scope>
</reference>
<feature type="region of interest" description="Disordered" evidence="1">
    <location>
        <begin position="1329"/>
        <end position="1357"/>
    </location>
</feature>
<feature type="compositionally biased region" description="Acidic residues" evidence="1">
    <location>
        <begin position="858"/>
        <end position="869"/>
    </location>
</feature>
<dbReference type="PANTHER" id="PTHR23005">
    <property type="entry name" value="RETINITIS PIGMENTOSA 1 PROTEIN"/>
    <property type="match status" value="1"/>
</dbReference>
<feature type="region of interest" description="Disordered" evidence="1">
    <location>
        <begin position="1082"/>
        <end position="1257"/>
    </location>
</feature>
<sequence>MSLRKAHLDKYTLCSDATSETTTSTTPINIVADNVLPKSNCPTGTQQPREMPPEERQQSNSMLDLKYSLSCCTSPTPASLTSEERMSSASIPSSEAPTPSDLSFKETKTNETALLTQKEASSPKPLVKKVKIMSSPSPERKPQPKKFSSELPHYSPKLSAIHNHPPDKTVSPNIGIQKHATANASPSTERKHTLYKPKFQKRHSPYSQSLDMVSPPVRRKSNRKLLSSNISSGSDNSSEPITKTQRNTSSETKHLQTPQSIKPATELDKPLTSHTLMPLEAEQSDDNKVNKTDDLITAGQDKSMTETQIMPQPLTIANQPNMKPVLEEICYSIKSIRQITQNKRPSCLERSNSLPDFSSHVASTFGSSSKALLAFLSVMTLKEGITNQNMDELNANNVSCAEALKMIDSLREIASIEDSHKLKVSLSNLQKSASKQLLQSWKGFQELSDKCRSSTPKSSEQGHITEASPESDCDIDENVIDEIMDNLDIPDKLKEELASLSVGVKSDNEEEMSARIIEKVELSPEDNGNAKISHFSTEDAVNGRDVTQDEKANVDVSSIIKKFTDIYQPKQSSMGSITEKHNPKDKDSKYGQNGVATCPPAEPNDEQIPDKRQLYSAVQLVKENGEGMHSCSDAGSPESQGEQNQQQCHDEDKSNMNGVVSSKKKLEQDSCTSEVKEPDMESNQLQMHSEESLSIPENEHTHDDESDLEKEGQNMSSANKDSEQKVSREPRVSSSEAGEQQSSEEEPEVECEGIQQENGESDDLSNPESHSEEEEDKQTSSNYYAELSVKGNERISRPDSQNKSLSVEEQPEVECKELGNKEALSNPASPSNSEKEEQGQAGCIGLKVSIDESTCNSDVDEPSSEEEQPEAQCKKLKVIIEESLSGNTEEQESAEEEEHLEDIPDQTKLRKELQALIEETDEDKVSSDDEDTHADKIWDKTKSQDIVEGDLSNLIENQDPCTKKENSSFRFNTDEDSGNDHSSCEEHVEVEQPKVEDEQISSSVEEELSYYEKESCSEEEHTDVDRYTEESHTEYQEAPALETLCKVTKCEKAVEELRNQSEEIISQSIAQRVTLLKKQVADAQKKKNTTESSLMRHFSPGNAPPETDVEDSPSELPTSESALSSRSAPQSSLSFSYDSSGVITTEPEGNRVRSIREMFLAKSASDIQHGHKRFPSPKISERSELRAETSASGGYQSQTSSELSSGEDDSSRKSITKGFVRRTIERLYGKKDSNHDEEESERPPSAQKQKKKEDSSIFSPFHIARSKAVSELSYFNSTNALGTLSEATRCIAFNAQVGPEDSIPIDNRRWLLRENTLIRKSVSDPVGINKTFTNSPQGEGACEDTEEKTSYSHASTKSELEDKKSFSRKCTYFSLPHASDSDACQDDMSTVSKGSANGDSVTDTKDNSEDTKMWAERNGGLPGLGVTDFKMMDNKVHPLTELPPDGEVVVAQPGRGQGVMNRRLQEPDMLDLLYNFCGQNCPIL</sequence>
<feature type="compositionally biased region" description="Polar residues" evidence="1">
    <location>
        <begin position="239"/>
        <end position="262"/>
    </location>
</feature>
<feature type="compositionally biased region" description="Basic and acidic residues" evidence="1">
    <location>
        <begin position="664"/>
        <end position="679"/>
    </location>
</feature>
<feature type="compositionally biased region" description="Low complexity" evidence="1">
    <location>
        <begin position="227"/>
        <end position="238"/>
    </location>
</feature>
<feature type="region of interest" description="Disordered" evidence="1">
    <location>
        <begin position="449"/>
        <end position="471"/>
    </location>
</feature>
<feature type="compositionally biased region" description="Acidic residues" evidence="1">
    <location>
        <begin position="742"/>
        <end position="751"/>
    </location>
</feature>
<feature type="region of interest" description="Disordered" evidence="1">
    <location>
        <begin position="34"/>
        <end position="61"/>
    </location>
</feature>
<feature type="region of interest" description="Disordered" evidence="1">
    <location>
        <begin position="74"/>
        <end position="267"/>
    </location>
</feature>
<name>A0A8P4GE03_DICLA</name>
<accession>A0A8P4GE03</accession>
<dbReference type="GeneTree" id="ENSGT00940000178871"/>
<dbReference type="PANTHER" id="PTHR23005:SF4">
    <property type="entry name" value="OXYGEN-REGULATED PROTEIN 1"/>
    <property type="match status" value="1"/>
</dbReference>
<feature type="compositionally biased region" description="Low complexity" evidence="1">
    <location>
        <begin position="1119"/>
        <end position="1136"/>
    </location>
</feature>
<evidence type="ECO:0000313" key="3">
    <source>
        <dbReference type="Proteomes" id="UP000694389"/>
    </source>
</evidence>
<feature type="region of interest" description="Disordered" evidence="1">
    <location>
        <begin position="570"/>
        <end position="1035"/>
    </location>
</feature>
<dbReference type="GO" id="GO:0035082">
    <property type="term" value="P:axoneme assembly"/>
    <property type="evidence" value="ECO:0007669"/>
    <property type="project" value="TreeGrafter"/>
</dbReference>
<feature type="compositionally biased region" description="Acidic residues" evidence="1">
    <location>
        <begin position="759"/>
        <end position="776"/>
    </location>
</feature>
<feature type="compositionally biased region" description="Basic and acidic residues" evidence="1">
    <location>
        <begin position="578"/>
        <end position="589"/>
    </location>
</feature>
<dbReference type="GO" id="GO:0042461">
    <property type="term" value="P:photoreceptor cell development"/>
    <property type="evidence" value="ECO:0007669"/>
    <property type="project" value="TreeGrafter"/>
</dbReference>
<feature type="compositionally biased region" description="Polar residues" evidence="1">
    <location>
        <begin position="1189"/>
        <end position="1199"/>
    </location>
</feature>
<feature type="compositionally biased region" description="Basic and acidic residues" evidence="1">
    <location>
        <begin position="923"/>
        <end position="945"/>
    </location>
</feature>
<keyword evidence="3" id="KW-1185">Reference proteome</keyword>
<dbReference type="GO" id="GO:0005930">
    <property type="term" value="C:axoneme"/>
    <property type="evidence" value="ECO:0007669"/>
    <property type="project" value="TreeGrafter"/>
</dbReference>
<feature type="compositionally biased region" description="Basic residues" evidence="1">
    <location>
        <begin position="193"/>
        <end position="204"/>
    </location>
</feature>
<feature type="compositionally biased region" description="Basic and acidic residues" evidence="1">
    <location>
        <begin position="1222"/>
        <end position="1234"/>
    </location>
</feature>
<feature type="compositionally biased region" description="Polar residues" evidence="1">
    <location>
        <begin position="798"/>
        <end position="807"/>
    </location>
</feature>
<protein>
    <submittedName>
        <fullName evidence="2">Uncharacterized protein</fullName>
    </submittedName>
</protein>
<feature type="compositionally biased region" description="Polar residues" evidence="1">
    <location>
        <begin position="110"/>
        <end position="120"/>
    </location>
</feature>
<reference evidence="2" key="2">
    <citation type="submission" date="2025-09" db="UniProtKB">
        <authorList>
            <consortium name="Ensembl"/>
        </authorList>
    </citation>
    <scope>IDENTIFICATION</scope>
</reference>
<feature type="compositionally biased region" description="Acidic residues" evidence="1">
    <location>
        <begin position="889"/>
        <end position="900"/>
    </location>
</feature>
<evidence type="ECO:0000313" key="2">
    <source>
        <dbReference type="Ensembl" id="ENSDLAP00005076062.1"/>
    </source>
</evidence>
<feature type="compositionally biased region" description="Polar residues" evidence="1">
    <location>
        <begin position="453"/>
        <end position="462"/>
    </location>
</feature>
<evidence type="ECO:0000256" key="1">
    <source>
        <dbReference type="SAM" id="MobiDB-lite"/>
    </source>
</evidence>
<feature type="region of interest" description="Disordered" evidence="1">
    <location>
        <begin position="1381"/>
        <end position="1408"/>
    </location>
</feature>
<feature type="compositionally biased region" description="Polar residues" evidence="1">
    <location>
        <begin position="170"/>
        <end position="187"/>
    </location>
</feature>
<dbReference type="Ensembl" id="ENSDLAT00005082880.1">
    <property type="protein sequence ID" value="ENSDLAP00005076062.1"/>
    <property type="gene ID" value="ENSDLAG00005034380.1"/>
</dbReference>
<feature type="compositionally biased region" description="Polar residues" evidence="1">
    <location>
        <begin position="1387"/>
        <end position="1401"/>
    </location>
</feature>